<protein>
    <submittedName>
        <fullName evidence="3">Methyltransferase domain-containing protein</fullName>
    </submittedName>
</protein>
<dbReference type="RefSeq" id="WP_148568311.1">
    <property type="nucleotide sequence ID" value="NZ_RXYA01000016.1"/>
</dbReference>
<reference evidence="3" key="1">
    <citation type="submission" date="2019-10" db="EMBL/GenBank/DDBJ databases">
        <authorList>
            <person name="Ross D.E."/>
            <person name="Gulliver D."/>
        </authorList>
    </citation>
    <scope>NUCLEOTIDE SEQUENCE</scope>
    <source>
        <strain evidence="3">DER-2019</strain>
    </source>
</reference>
<accession>A0A923HVI8</accession>
<keyword evidence="3" id="KW-0489">Methyltransferase</keyword>
<organism evidence="3 4">
    <name type="scientific">Acetobacterium paludosum</name>
    <dbReference type="NCBI Taxonomy" id="52693"/>
    <lineage>
        <taxon>Bacteria</taxon>
        <taxon>Bacillati</taxon>
        <taxon>Bacillota</taxon>
        <taxon>Clostridia</taxon>
        <taxon>Eubacteriales</taxon>
        <taxon>Eubacteriaceae</taxon>
        <taxon>Acetobacterium</taxon>
    </lineage>
</organism>
<dbReference type="Proteomes" id="UP000616595">
    <property type="component" value="Unassembled WGS sequence"/>
</dbReference>
<comment type="caution">
    <text evidence="3">The sequence shown here is derived from an EMBL/GenBank/DDBJ whole genome shotgun (WGS) entry which is preliminary data.</text>
</comment>
<dbReference type="PANTHER" id="PTHR43861">
    <property type="entry name" value="TRANS-ACONITATE 2-METHYLTRANSFERASE-RELATED"/>
    <property type="match status" value="1"/>
</dbReference>
<dbReference type="GO" id="GO:0032259">
    <property type="term" value="P:methylation"/>
    <property type="evidence" value="ECO:0007669"/>
    <property type="project" value="UniProtKB-KW"/>
</dbReference>
<evidence type="ECO:0000313" key="4">
    <source>
        <dbReference type="Proteomes" id="UP000616595"/>
    </source>
</evidence>
<name>A0A923HVI8_9FIRM</name>
<dbReference type="GO" id="GO:0008168">
    <property type="term" value="F:methyltransferase activity"/>
    <property type="evidence" value="ECO:0007669"/>
    <property type="project" value="UniProtKB-KW"/>
</dbReference>
<sequence>MENSQSTKEFFNNIAEKWDAMCYHDQDKIEAILTLADLKPGNRILDIATGTGILIPYLLQAEPEVVVAIDLSDQMIVQAQKKYPEPNVYFEVADFYDLNENGFDFAIAYSAYPHFPEKVAFSKKMAACLKPNGRFMIAHSESRKTINHRHSGVEVKKVSDSLKEAKEESCYFRVNFDIDILVDTDELYIISGKKI</sequence>
<evidence type="ECO:0000256" key="1">
    <source>
        <dbReference type="ARBA" id="ARBA00022679"/>
    </source>
</evidence>
<keyword evidence="1" id="KW-0808">Transferase</keyword>
<evidence type="ECO:0000313" key="3">
    <source>
        <dbReference type="EMBL" id="MBC3889051.1"/>
    </source>
</evidence>
<proteinExistence type="predicted"/>
<dbReference type="Pfam" id="PF13649">
    <property type="entry name" value="Methyltransf_25"/>
    <property type="match status" value="1"/>
</dbReference>
<dbReference type="CDD" id="cd02440">
    <property type="entry name" value="AdoMet_MTases"/>
    <property type="match status" value="1"/>
</dbReference>
<keyword evidence="4" id="KW-1185">Reference proteome</keyword>
<dbReference type="Gene3D" id="3.40.50.150">
    <property type="entry name" value="Vaccinia Virus protein VP39"/>
    <property type="match status" value="1"/>
</dbReference>
<reference evidence="3" key="2">
    <citation type="submission" date="2020-10" db="EMBL/GenBank/DDBJ databases">
        <title>Comparative genomics of the Acetobacterium genus.</title>
        <authorList>
            <person name="Marshall C."/>
            <person name="May H."/>
            <person name="Norman S."/>
        </authorList>
    </citation>
    <scope>NUCLEOTIDE SEQUENCE</scope>
    <source>
        <strain evidence="3">DER-2019</strain>
    </source>
</reference>
<evidence type="ECO:0000259" key="2">
    <source>
        <dbReference type="Pfam" id="PF13649"/>
    </source>
</evidence>
<dbReference type="AlphaFoldDB" id="A0A923HVI8"/>
<dbReference type="EMBL" id="WJBD01000014">
    <property type="protein sequence ID" value="MBC3889051.1"/>
    <property type="molecule type" value="Genomic_DNA"/>
</dbReference>
<dbReference type="SUPFAM" id="SSF53335">
    <property type="entry name" value="S-adenosyl-L-methionine-dependent methyltransferases"/>
    <property type="match status" value="1"/>
</dbReference>
<dbReference type="InterPro" id="IPR029063">
    <property type="entry name" value="SAM-dependent_MTases_sf"/>
</dbReference>
<gene>
    <name evidence="3" type="ORF">GH810_12070</name>
</gene>
<dbReference type="OrthoDB" id="9804312at2"/>
<dbReference type="InterPro" id="IPR041698">
    <property type="entry name" value="Methyltransf_25"/>
</dbReference>
<feature type="domain" description="Methyltransferase" evidence="2">
    <location>
        <begin position="44"/>
        <end position="133"/>
    </location>
</feature>